<accession>A0A222YWV0</accession>
<name>A0A222YWV0_9CAUD</name>
<evidence type="ECO:0000313" key="2">
    <source>
        <dbReference type="Proteomes" id="UP000225758"/>
    </source>
</evidence>
<protein>
    <submittedName>
        <fullName evidence="1">Uncharacterized protein</fullName>
    </submittedName>
</protein>
<reference evidence="1 2" key="1">
    <citation type="submission" date="2017-06" db="EMBL/GenBank/DDBJ databases">
        <authorList>
            <person name="Mageeney C.M."/>
            <person name="Olugbade I.D."/>
            <person name="Kenna M.A."/>
            <person name="Ware V.C."/>
            <person name="Garlena R.A."/>
            <person name="Russell D.A."/>
            <person name="Pope W.H."/>
            <person name="Jacobs-Sera D."/>
            <person name="Hendrix R.W."/>
            <person name="Hatfull G.F."/>
        </authorList>
    </citation>
    <scope>NUCLEOTIDE SEQUENCE [LARGE SCALE GENOMIC DNA]</scope>
</reference>
<sequence>MTRKQKSPRAKAFELIGVYKKLYREKYGKLPLMNSNALQWGFMAAIDDLEYGNARKALEYFFTCESPGHDVQVFLNKYDKLHENRLRVEEDARKRVVRLRKTAALVAALDKKNEEAIDGEH</sequence>
<dbReference type="EMBL" id="MF358542">
    <property type="protein sequence ID" value="ASR76507.1"/>
    <property type="molecule type" value="Genomic_DNA"/>
</dbReference>
<organism evidence="1 2">
    <name type="scientific">Streptomyces phage Sushi23</name>
    <dbReference type="NCBI Taxonomy" id="2015806"/>
    <lineage>
        <taxon>Viruses</taxon>
        <taxon>Duplodnaviria</taxon>
        <taxon>Heunggongvirae</taxon>
        <taxon>Uroviricota</taxon>
        <taxon>Caudoviricetes</taxon>
        <taxon>Stanwilliamsviridae</taxon>
        <taxon>Boydwoodruffvirinae</taxon>
        <taxon>Samistivirus</taxon>
        <taxon>Samistivirus peebs</taxon>
    </lineage>
</organism>
<evidence type="ECO:0000313" key="1">
    <source>
        <dbReference type="EMBL" id="ASR76507.1"/>
    </source>
</evidence>
<dbReference type="Proteomes" id="UP000225758">
    <property type="component" value="Segment"/>
</dbReference>
<proteinExistence type="predicted"/>
<gene>
    <name evidence="1" type="ORF">SEA_SUSHI23_75</name>
</gene>